<protein>
    <submittedName>
        <fullName evidence="1">Chaperone modulatory protein CbpM</fullName>
    </submittedName>
</protein>
<gene>
    <name evidence="1" type="ORF">J2T55_000613</name>
</gene>
<dbReference type="RefSeq" id="WP_259054157.1">
    <property type="nucleotide sequence ID" value="NZ_JANUCT010000003.1"/>
</dbReference>
<dbReference type="Gene3D" id="1.10.1660.10">
    <property type="match status" value="1"/>
</dbReference>
<sequence length="99" mass="11271">MNHDDDILQADVFDDERRLSLDELSQLCGAQTTLIIELVEEGVLEPADVRASHWVFSGSCVRRVRTAARLQRDLDVNMPGIALAIELLEELESLRRRVR</sequence>
<accession>A0AAE3HK78</accession>
<reference evidence="1" key="1">
    <citation type="submission" date="2022-08" db="EMBL/GenBank/DDBJ databases">
        <title>Genomic Encyclopedia of Type Strains, Phase III (KMG-III): the genomes of soil and plant-associated and newly described type strains.</title>
        <authorList>
            <person name="Whitman W."/>
        </authorList>
    </citation>
    <scope>NUCLEOTIDE SEQUENCE</scope>
    <source>
        <strain evidence="1">HMT 1</strain>
    </source>
</reference>
<keyword evidence="2" id="KW-1185">Reference proteome</keyword>
<proteinExistence type="predicted"/>
<dbReference type="EMBL" id="JANUCT010000003">
    <property type="protein sequence ID" value="MCS3902609.1"/>
    <property type="molecule type" value="Genomic_DNA"/>
</dbReference>
<comment type="caution">
    <text evidence="1">The sequence shown here is derived from an EMBL/GenBank/DDBJ whole genome shotgun (WGS) entry which is preliminary data.</text>
</comment>
<dbReference type="AlphaFoldDB" id="A0AAE3HK78"/>
<evidence type="ECO:0000313" key="2">
    <source>
        <dbReference type="Proteomes" id="UP001204445"/>
    </source>
</evidence>
<dbReference type="Proteomes" id="UP001204445">
    <property type="component" value="Unassembled WGS sequence"/>
</dbReference>
<name>A0AAE3HK78_9GAMM</name>
<dbReference type="Pfam" id="PF13591">
    <property type="entry name" value="MerR_2"/>
    <property type="match status" value="1"/>
</dbReference>
<evidence type="ECO:0000313" key="1">
    <source>
        <dbReference type="EMBL" id="MCS3902609.1"/>
    </source>
</evidence>
<organism evidence="1 2">
    <name type="scientific">Methylohalomonas lacus</name>
    <dbReference type="NCBI Taxonomy" id="398773"/>
    <lineage>
        <taxon>Bacteria</taxon>
        <taxon>Pseudomonadati</taxon>
        <taxon>Pseudomonadota</taxon>
        <taxon>Gammaproteobacteria</taxon>
        <taxon>Methylohalomonadales</taxon>
        <taxon>Methylohalomonadaceae</taxon>
        <taxon>Methylohalomonas</taxon>
    </lineage>
</organism>